<gene>
    <name evidence="2" type="ORF">AT9943_LOCUS14969</name>
</gene>
<accession>A0A7G2EXV8</accession>
<sequence>MEKVFSDKSQSQGEPTLGEVAVNKDESVNATIQIKEEPPAVQPIGQTQFECGFTSLG</sequence>
<dbReference type="EMBL" id="LR881469">
    <property type="protein sequence ID" value="CAD5327260.1"/>
    <property type="molecule type" value="Genomic_DNA"/>
</dbReference>
<evidence type="ECO:0000313" key="2">
    <source>
        <dbReference type="EMBL" id="CAD5327260.1"/>
    </source>
</evidence>
<dbReference type="AlphaFoldDB" id="A0A7G2EXV8"/>
<evidence type="ECO:0000256" key="1">
    <source>
        <dbReference type="SAM" id="MobiDB-lite"/>
    </source>
</evidence>
<evidence type="ECO:0000313" key="3">
    <source>
        <dbReference type="Proteomes" id="UP000516314"/>
    </source>
</evidence>
<dbReference type="Proteomes" id="UP000516314">
    <property type="component" value="Chromosome 4"/>
</dbReference>
<protein>
    <submittedName>
        <fullName evidence="2">(thale cress) hypothetical protein</fullName>
    </submittedName>
</protein>
<feature type="region of interest" description="Disordered" evidence="1">
    <location>
        <begin position="1"/>
        <end position="24"/>
    </location>
</feature>
<organism evidence="2 3">
    <name type="scientific">Arabidopsis thaliana</name>
    <name type="common">Mouse-ear cress</name>
    <dbReference type="NCBI Taxonomy" id="3702"/>
    <lineage>
        <taxon>Eukaryota</taxon>
        <taxon>Viridiplantae</taxon>
        <taxon>Streptophyta</taxon>
        <taxon>Embryophyta</taxon>
        <taxon>Tracheophyta</taxon>
        <taxon>Spermatophyta</taxon>
        <taxon>Magnoliopsida</taxon>
        <taxon>eudicotyledons</taxon>
        <taxon>Gunneridae</taxon>
        <taxon>Pentapetalae</taxon>
        <taxon>rosids</taxon>
        <taxon>malvids</taxon>
        <taxon>Brassicales</taxon>
        <taxon>Brassicaceae</taxon>
        <taxon>Camelineae</taxon>
        <taxon>Arabidopsis</taxon>
    </lineage>
</organism>
<reference evidence="2 3" key="1">
    <citation type="submission" date="2020-09" db="EMBL/GenBank/DDBJ databases">
        <authorList>
            <person name="Ashkenazy H."/>
        </authorList>
    </citation>
    <scope>NUCLEOTIDE SEQUENCE [LARGE SCALE GENOMIC DNA]</scope>
    <source>
        <strain evidence="3">cv. Cdm-0</strain>
    </source>
</reference>
<name>A0A7G2EXV8_ARATH</name>
<proteinExistence type="predicted"/>